<name>A0A371R8G2_9PROT</name>
<accession>A0A371R8G2</accession>
<organism evidence="1 2">
    <name type="scientific">Parvularcula marina</name>
    <dbReference type="NCBI Taxonomy" id="2292771"/>
    <lineage>
        <taxon>Bacteria</taxon>
        <taxon>Pseudomonadati</taxon>
        <taxon>Pseudomonadota</taxon>
        <taxon>Alphaproteobacteria</taxon>
        <taxon>Parvularculales</taxon>
        <taxon>Parvularculaceae</taxon>
        <taxon>Parvularcula</taxon>
    </lineage>
</organism>
<evidence type="ECO:0000313" key="2">
    <source>
        <dbReference type="Proteomes" id="UP000264589"/>
    </source>
</evidence>
<dbReference type="EMBL" id="QUQO01000002">
    <property type="protein sequence ID" value="RFB01734.1"/>
    <property type="molecule type" value="Genomic_DNA"/>
</dbReference>
<dbReference type="PANTHER" id="PTHR33986">
    <property type="entry name" value="OS02G0535700 PROTEIN"/>
    <property type="match status" value="1"/>
</dbReference>
<dbReference type="RefSeq" id="WP_116393449.1">
    <property type="nucleotide sequence ID" value="NZ_QUQO01000002.1"/>
</dbReference>
<reference evidence="1 2" key="1">
    <citation type="submission" date="2018-08" db="EMBL/GenBank/DDBJ databases">
        <title>Parvularcula sp. SM1705, isolated from surface water of the South Sea China.</title>
        <authorList>
            <person name="Sun L."/>
        </authorList>
    </citation>
    <scope>NUCLEOTIDE SEQUENCE [LARGE SCALE GENOMIC DNA]</scope>
    <source>
        <strain evidence="1 2">SM1705</strain>
    </source>
</reference>
<sequence>MGETPLLIWAVSDGRAGMENQVMGLAEAVARLTPAYIERKRIAIRAPFDRLPRMLMGPSLSRLSADSDSLDPPWPDLWIGCGRRVVPLSIEMKRHVPMVVQTQDPRARLGGFDLVIPPEHDELKGDNVFPILGSPNRLEENRLRTEAGMLIEDLGLDEDQRYAAVLIGGDSKDYQMTGPVTTLMLEALAAAEDEGYRLLITPSRRTPEFVKHHLREALPDAWIWDGEPVGRVVNPYFGMLGVAERFYVTGESANMLTDAAFTGKPIHMLPLEGGAPKWQRFHQALEDRNILKPHCGPDDQWTYEPLRETDRAAAEILRRMGR</sequence>
<dbReference type="Proteomes" id="UP000264589">
    <property type="component" value="Unassembled WGS sequence"/>
</dbReference>
<evidence type="ECO:0000313" key="1">
    <source>
        <dbReference type="EMBL" id="RFB01734.1"/>
    </source>
</evidence>
<dbReference type="OrthoDB" id="272235at2"/>
<dbReference type="InParanoid" id="A0A371R8G2"/>
<keyword evidence="2" id="KW-1185">Reference proteome</keyword>
<gene>
    <name evidence="1" type="ORF">DX908_15815</name>
</gene>
<protein>
    <submittedName>
        <fullName evidence="1">Nucleoside-diphosphate sugar epimerase</fullName>
    </submittedName>
</protein>
<dbReference type="Pfam" id="PF06258">
    <property type="entry name" value="Mito_fiss_Elm1"/>
    <property type="match status" value="1"/>
</dbReference>
<dbReference type="PANTHER" id="PTHR33986:SF15">
    <property type="entry name" value="MITOCHONDRIAL FISSION PROTEIN ELM1"/>
    <property type="match status" value="1"/>
</dbReference>
<proteinExistence type="predicted"/>
<dbReference type="AlphaFoldDB" id="A0A371R8G2"/>
<dbReference type="InterPro" id="IPR009367">
    <property type="entry name" value="Elm1-like"/>
</dbReference>
<comment type="caution">
    <text evidence="1">The sequence shown here is derived from an EMBL/GenBank/DDBJ whole genome shotgun (WGS) entry which is preliminary data.</text>
</comment>